<name>L1NBX4_9PORP</name>
<dbReference type="InterPro" id="IPR050238">
    <property type="entry name" value="DNA_Rep/Repair_Clamp_Loader"/>
</dbReference>
<reference evidence="1 2" key="1">
    <citation type="submission" date="2012-05" db="EMBL/GenBank/DDBJ databases">
        <authorList>
            <person name="Weinstock G."/>
            <person name="Sodergren E."/>
            <person name="Lobos E.A."/>
            <person name="Fulton L."/>
            <person name="Fulton R."/>
            <person name="Courtney L."/>
            <person name="Fronick C."/>
            <person name="O'Laughlin M."/>
            <person name="Godfrey J."/>
            <person name="Wilson R.M."/>
            <person name="Miner T."/>
            <person name="Farmer C."/>
            <person name="Delehaunty K."/>
            <person name="Cordes M."/>
            <person name="Minx P."/>
            <person name="Tomlinson C."/>
            <person name="Chen J."/>
            <person name="Wollam A."/>
            <person name="Pepin K.H."/>
            <person name="Bhonagiri V."/>
            <person name="Zhang X."/>
            <person name="Suruliraj S."/>
            <person name="Warren W."/>
            <person name="Mitreva M."/>
            <person name="Mardis E.R."/>
            <person name="Wilson R.K."/>
        </authorList>
    </citation>
    <scope>NUCLEOTIDE SEQUENCE [LARGE SCALE GENOMIC DNA]</scope>
    <source>
        <strain evidence="1 2">F0037</strain>
    </source>
</reference>
<dbReference type="EMBL" id="AMEQ01000035">
    <property type="protein sequence ID" value="EKY00853.1"/>
    <property type="molecule type" value="Genomic_DNA"/>
</dbReference>
<dbReference type="InterPro" id="IPR027417">
    <property type="entry name" value="P-loop_NTPase"/>
</dbReference>
<comment type="caution">
    <text evidence="1">The sequence shown here is derived from an EMBL/GenBank/DDBJ whole genome shotgun (WGS) entry which is preliminary data.</text>
</comment>
<sequence>MYFHDIIGHEALKAELTSSVQMGIIHHAQLFVGRDGEGALGLAYAYARYLNCTQRGATDACGHCPSCKCYDTFAEQDLFHLFPIVNASGKNLAEDTLPEWRSFLAQGPYVRYDEWLSLLGGDGKKASIFAREGEALQHNLSYQMAGTGYRIVLIWLPEKMQEALGNKLLKLVEEPPARTIILMVTMEEEAVLGTLRSRMQTLRLQPLAPEVIEEALHHIPQGTDGVEATLAAHLSEGNYRVALDSYLGRSEEHLSQERYLQRILRATVNAQPTEMKLLAEELATTSRDEQLALITYLARMFREFYLFNLDLPKLNYLTSKETSIASYLRSCITGQNVRVVESELDLARRHIAQNVNSKMVFFDLLLRLTSTLAPSYRQQGIR</sequence>
<dbReference type="GO" id="GO:0006261">
    <property type="term" value="P:DNA-templated DNA replication"/>
    <property type="evidence" value="ECO:0007669"/>
    <property type="project" value="TreeGrafter"/>
</dbReference>
<organism evidence="1 2">
    <name type="scientific">Porphyromonas catoniae F0037</name>
    <dbReference type="NCBI Taxonomy" id="1127696"/>
    <lineage>
        <taxon>Bacteria</taxon>
        <taxon>Pseudomonadati</taxon>
        <taxon>Bacteroidota</taxon>
        <taxon>Bacteroidia</taxon>
        <taxon>Bacteroidales</taxon>
        <taxon>Porphyromonadaceae</taxon>
        <taxon>Porphyromonas</taxon>
    </lineage>
</organism>
<dbReference type="PANTHER" id="PTHR11669">
    <property type="entry name" value="REPLICATION FACTOR C / DNA POLYMERASE III GAMMA-TAU SUBUNIT"/>
    <property type="match status" value="1"/>
</dbReference>
<evidence type="ECO:0000313" key="2">
    <source>
        <dbReference type="Proteomes" id="UP000010408"/>
    </source>
</evidence>
<gene>
    <name evidence="1" type="ORF">HMPREF9134_01200</name>
</gene>
<dbReference type="STRING" id="1127696.HMPREF9134_01200"/>
<evidence type="ECO:0000313" key="1">
    <source>
        <dbReference type="EMBL" id="EKY00853.1"/>
    </source>
</evidence>
<dbReference type="RefSeq" id="WP_005467253.1">
    <property type="nucleotide sequence ID" value="NZ_KB291031.1"/>
</dbReference>
<dbReference type="SUPFAM" id="SSF52540">
    <property type="entry name" value="P-loop containing nucleoside triphosphate hydrolases"/>
    <property type="match status" value="1"/>
</dbReference>
<dbReference type="PANTHER" id="PTHR11669:SF8">
    <property type="entry name" value="DNA POLYMERASE III SUBUNIT DELTA"/>
    <property type="match status" value="1"/>
</dbReference>
<accession>L1NBX4</accession>
<dbReference type="HOGENOM" id="CLU_006229_4_2_10"/>
<protein>
    <recommendedName>
        <fullName evidence="3">DNA polymerase III, delta' subunit</fullName>
    </recommendedName>
</protein>
<dbReference type="PATRIC" id="fig|1127696.3.peg.1077"/>
<dbReference type="AlphaFoldDB" id="L1NBX4"/>
<proteinExistence type="predicted"/>
<dbReference type="Gene3D" id="3.40.50.300">
    <property type="entry name" value="P-loop containing nucleotide triphosphate hydrolases"/>
    <property type="match status" value="1"/>
</dbReference>
<dbReference type="Pfam" id="PF13177">
    <property type="entry name" value="DNA_pol3_delta2"/>
    <property type="match status" value="1"/>
</dbReference>
<dbReference type="Proteomes" id="UP000010408">
    <property type="component" value="Unassembled WGS sequence"/>
</dbReference>
<dbReference type="eggNOG" id="COG2812">
    <property type="taxonomic scope" value="Bacteria"/>
</dbReference>
<evidence type="ECO:0008006" key="3">
    <source>
        <dbReference type="Google" id="ProtNLM"/>
    </source>
</evidence>